<organism evidence="1">
    <name type="scientific">Cacopsylla melanoneura</name>
    <dbReference type="NCBI Taxonomy" id="428564"/>
    <lineage>
        <taxon>Eukaryota</taxon>
        <taxon>Metazoa</taxon>
        <taxon>Ecdysozoa</taxon>
        <taxon>Arthropoda</taxon>
        <taxon>Hexapoda</taxon>
        <taxon>Insecta</taxon>
        <taxon>Pterygota</taxon>
        <taxon>Neoptera</taxon>
        <taxon>Paraneoptera</taxon>
        <taxon>Hemiptera</taxon>
        <taxon>Sternorrhyncha</taxon>
        <taxon>Psylloidea</taxon>
        <taxon>Psyllidae</taxon>
        <taxon>Psyllinae</taxon>
        <taxon>Cacopsylla</taxon>
    </lineage>
</organism>
<proteinExistence type="predicted"/>
<dbReference type="AlphaFoldDB" id="A0A8D9F2V3"/>
<protein>
    <submittedName>
        <fullName evidence="1">Uncharacterized protein</fullName>
    </submittedName>
</protein>
<accession>A0A8D9F2V3</accession>
<name>A0A8D9F2V3_9HEMI</name>
<dbReference type="EMBL" id="HBUF01596325">
    <property type="protein sequence ID" value="CAG6774897.1"/>
    <property type="molecule type" value="Transcribed_RNA"/>
</dbReference>
<sequence length="115" mass="12846">MIFIALSGKFKFSFSGICCSVHLPVYISLEHTEYLAPSSLLQVVILHLPVYIYTRNMLLLPVSFSSLSYTFQSTFPLNTRNMLLSSSINVSCRNATRMSGTLVREMSFPATPSLV</sequence>
<evidence type="ECO:0000313" key="1">
    <source>
        <dbReference type="EMBL" id="CAG6774897.1"/>
    </source>
</evidence>
<reference evidence="1" key="1">
    <citation type="submission" date="2021-05" db="EMBL/GenBank/DDBJ databases">
        <authorList>
            <person name="Alioto T."/>
            <person name="Alioto T."/>
            <person name="Gomez Garrido J."/>
        </authorList>
    </citation>
    <scope>NUCLEOTIDE SEQUENCE</scope>
</reference>